<keyword evidence="3 6" id="KW-0812">Transmembrane</keyword>
<feature type="transmembrane region" description="Helical" evidence="6">
    <location>
        <begin position="68"/>
        <end position="92"/>
    </location>
</feature>
<feature type="transmembrane region" description="Helical" evidence="6">
    <location>
        <begin position="347"/>
        <end position="367"/>
    </location>
</feature>
<feature type="transmembrane region" description="Helical" evidence="6">
    <location>
        <begin position="280"/>
        <end position="304"/>
    </location>
</feature>
<comment type="subcellular location">
    <subcellularLocation>
        <location evidence="1">Cell membrane</location>
        <topology evidence="1">Multi-pass membrane protein</topology>
    </subcellularLocation>
</comment>
<gene>
    <name evidence="7" type="ORF">Ataiwa_20860</name>
</gene>
<proteinExistence type="predicted"/>
<dbReference type="Pfam" id="PF13440">
    <property type="entry name" value="Polysacc_synt_3"/>
    <property type="match status" value="1"/>
</dbReference>
<dbReference type="InterPro" id="IPR050833">
    <property type="entry name" value="Poly_Biosynth_Transport"/>
</dbReference>
<dbReference type="Proteomes" id="UP001307705">
    <property type="component" value="Unassembled WGS sequence"/>
</dbReference>
<accession>A0ABQ6Q0T5</accession>
<keyword evidence="5 6" id="KW-0472">Membrane</keyword>
<dbReference type="EMBL" id="BTPE01000006">
    <property type="protein sequence ID" value="GMQ33814.1"/>
    <property type="molecule type" value="Genomic_DNA"/>
</dbReference>
<evidence type="ECO:0000256" key="3">
    <source>
        <dbReference type="ARBA" id="ARBA00022692"/>
    </source>
</evidence>
<evidence type="ECO:0000313" key="8">
    <source>
        <dbReference type="Proteomes" id="UP001307705"/>
    </source>
</evidence>
<evidence type="ECO:0000256" key="1">
    <source>
        <dbReference type="ARBA" id="ARBA00004651"/>
    </source>
</evidence>
<feature type="transmembrane region" description="Helical" evidence="6">
    <location>
        <begin position="133"/>
        <end position="153"/>
    </location>
</feature>
<feature type="transmembrane region" description="Helical" evidence="6">
    <location>
        <begin position="104"/>
        <end position="126"/>
    </location>
</feature>
<organism evidence="7 8">
    <name type="scientific">Algoriphagus taiwanensis</name>
    <dbReference type="NCBI Taxonomy" id="1445656"/>
    <lineage>
        <taxon>Bacteria</taxon>
        <taxon>Pseudomonadati</taxon>
        <taxon>Bacteroidota</taxon>
        <taxon>Cytophagia</taxon>
        <taxon>Cytophagales</taxon>
        <taxon>Cyclobacteriaceae</taxon>
        <taxon>Algoriphagus</taxon>
    </lineage>
</organism>
<keyword evidence="4 6" id="KW-1133">Transmembrane helix</keyword>
<dbReference type="PANTHER" id="PTHR30250">
    <property type="entry name" value="PST FAMILY PREDICTED COLANIC ACID TRANSPORTER"/>
    <property type="match status" value="1"/>
</dbReference>
<feature type="transmembrane region" description="Helical" evidence="6">
    <location>
        <begin position="310"/>
        <end position="326"/>
    </location>
</feature>
<evidence type="ECO:0000256" key="2">
    <source>
        <dbReference type="ARBA" id="ARBA00022475"/>
    </source>
</evidence>
<evidence type="ECO:0000313" key="7">
    <source>
        <dbReference type="EMBL" id="GMQ33814.1"/>
    </source>
</evidence>
<evidence type="ECO:0000256" key="6">
    <source>
        <dbReference type="SAM" id="Phobius"/>
    </source>
</evidence>
<name>A0ABQ6Q0T5_9BACT</name>
<evidence type="ECO:0000256" key="4">
    <source>
        <dbReference type="ARBA" id="ARBA00022989"/>
    </source>
</evidence>
<reference evidence="7 8" key="1">
    <citation type="submission" date="2023-08" db="EMBL/GenBank/DDBJ databases">
        <title>Draft genome sequence of Algoriphagus taiwanensis.</title>
        <authorList>
            <person name="Takatani N."/>
            <person name="Hosokawa M."/>
            <person name="Sawabe T."/>
        </authorList>
    </citation>
    <scope>NUCLEOTIDE SEQUENCE [LARGE SCALE GENOMIC DNA]</scope>
    <source>
        <strain evidence="7 8">JCM 19755</strain>
    </source>
</reference>
<feature type="transmembrane region" description="Helical" evidence="6">
    <location>
        <begin position="165"/>
        <end position="186"/>
    </location>
</feature>
<comment type="caution">
    <text evidence="7">The sequence shown here is derived from an EMBL/GenBank/DDBJ whole genome shotgun (WGS) entry which is preliminary data.</text>
</comment>
<sequence>MGGQSLFLLTNMLSFLIVVKIFTPEEFAAWGFYLSLMALLDGIRQGLIQNGLTRFLIQYPDQEKSLMGSALALHLIFIGILSLLLFVFAAPISTFWNLPEMEALFRYSWLTLLASGSLQTFYSLLFAKGKSRVYFIFNLAYLVGIGMVLLVLLSLGKPGLLELLWGQNAISLLLLAIGLRLSNWFQWGLPTLPWMRKLLAFGKHVAGTNAFSLLFQKADLWMIGFLLDAKSVALFLLATKIIQYIDLPLTSLSQMLYPRFAATGRSQNTNELNLEMARGILLLFVLILPGVLLVLIFSETLILILSTEEYLEAAPLIILLGLASLAKPWGRVFGMALDAMGKPQINMHMLAFSLVVNVAANALFIPIYGVGGAAFATSLSTVLTIGLGQVKIRKYLEILPFDQQLALIKSIITKNLNLKTP</sequence>
<evidence type="ECO:0000256" key="5">
    <source>
        <dbReference type="ARBA" id="ARBA00023136"/>
    </source>
</evidence>
<dbReference type="PANTHER" id="PTHR30250:SF11">
    <property type="entry name" value="O-ANTIGEN TRANSPORTER-RELATED"/>
    <property type="match status" value="1"/>
</dbReference>
<protein>
    <submittedName>
        <fullName evidence="7">Flippase</fullName>
    </submittedName>
</protein>
<keyword evidence="8" id="KW-1185">Reference proteome</keyword>
<keyword evidence="2" id="KW-1003">Cell membrane</keyword>